<evidence type="ECO:0008006" key="3">
    <source>
        <dbReference type="Google" id="ProtNLM"/>
    </source>
</evidence>
<accession>A0ABU9DKJ3</accession>
<gene>
    <name evidence="1" type="ORF">WMW72_15695</name>
</gene>
<organism evidence="1 2">
    <name type="scientific">Paenibacillus filicis</name>
    <dbReference type="NCBI Taxonomy" id="669464"/>
    <lineage>
        <taxon>Bacteria</taxon>
        <taxon>Bacillati</taxon>
        <taxon>Bacillota</taxon>
        <taxon>Bacilli</taxon>
        <taxon>Bacillales</taxon>
        <taxon>Paenibacillaceae</taxon>
        <taxon>Paenibacillus</taxon>
    </lineage>
</organism>
<dbReference type="EMBL" id="JBBPCC010000009">
    <property type="protein sequence ID" value="MEK8129349.1"/>
    <property type="molecule type" value="Genomic_DNA"/>
</dbReference>
<name>A0ABU9DKJ3_9BACL</name>
<protein>
    <recommendedName>
        <fullName evidence="3">FAD assembly factor SdhE</fullName>
    </recommendedName>
</protein>
<dbReference type="Proteomes" id="UP001469365">
    <property type="component" value="Unassembled WGS sequence"/>
</dbReference>
<evidence type="ECO:0000313" key="2">
    <source>
        <dbReference type="Proteomes" id="UP001469365"/>
    </source>
</evidence>
<proteinExistence type="predicted"/>
<dbReference type="RefSeq" id="WP_341416447.1">
    <property type="nucleotide sequence ID" value="NZ_JBBPCC010000009.1"/>
</dbReference>
<sequence>MEFIKPRAKPSNKTELFLSDRTLAVIKYYAEYTNYSEDEVVDLFLQKILEDPDFLEWIHGKRRNTKMLKQLFPKSNIDEVDNDQTEKVSE</sequence>
<evidence type="ECO:0000313" key="1">
    <source>
        <dbReference type="EMBL" id="MEK8129349.1"/>
    </source>
</evidence>
<comment type="caution">
    <text evidence="1">The sequence shown here is derived from an EMBL/GenBank/DDBJ whole genome shotgun (WGS) entry which is preliminary data.</text>
</comment>
<keyword evidence="2" id="KW-1185">Reference proteome</keyword>
<reference evidence="1 2" key="1">
    <citation type="submission" date="2024-04" db="EMBL/GenBank/DDBJ databases">
        <title>draft genome sequnece of Paenibacillus filicis.</title>
        <authorList>
            <person name="Kim D.-U."/>
        </authorList>
    </citation>
    <scope>NUCLEOTIDE SEQUENCE [LARGE SCALE GENOMIC DNA]</scope>
    <source>
        <strain evidence="1 2">KACC14197</strain>
    </source>
</reference>